<name>A0A0P6YBB1_9CHLR</name>
<accession>A0A0P6YBB1</accession>
<dbReference type="AlphaFoldDB" id="A0A0P6YBB1"/>
<reference evidence="2 3" key="1">
    <citation type="submission" date="2015-07" db="EMBL/GenBank/DDBJ databases">
        <title>Whole genome sequence of Herpetosiphon geysericola DSM 7119.</title>
        <authorList>
            <person name="Hemp J."/>
            <person name="Ward L.M."/>
            <person name="Pace L.A."/>
            <person name="Fischer W.W."/>
        </authorList>
    </citation>
    <scope>NUCLEOTIDE SEQUENCE [LARGE SCALE GENOMIC DNA]</scope>
    <source>
        <strain evidence="2 3">DSM 7119</strain>
    </source>
</reference>
<comment type="caution">
    <text evidence="2">The sequence shown here is derived from an EMBL/GenBank/DDBJ whole genome shotgun (WGS) entry which is preliminary data.</text>
</comment>
<keyword evidence="1" id="KW-1133">Transmembrane helix</keyword>
<dbReference type="OrthoDB" id="9853020at2"/>
<dbReference type="Proteomes" id="UP000050277">
    <property type="component" value="Unassembled WGS sequence"/>
</dbReference>
<organism evidence="2 3">
    <name type="scientific">Herpetosiphon geysericola</name>
    <dbReference type="NCBI Taxonomy" id="70996"/>
    <lineage>
        <taxon>Bacteria</taxon>
        <taxon>Bacillati</taxon>
        <taxon>Chloroflexota</taxon>
        <taxon>Chloroflexia</taxon>
        <taxon>Herpetosiphonales</taxon>
        <taxon>Herpetosiphonaceae</taxon>
        <taxon>Herpetosiphon</taxon>
    </lineage>
</organism>
<evidence type="ECO:0000313" key="2">
    <source>
        <dbReference type="EMBL" id="KPL86708.1"/>
    </source>
</evidence>
<sequence length="64" mass="7000">MQQAPEPAKLFDLPPHDVGWEGILFFSAGYILAALVLFMILGVTLASILLVGCLLAFLGINFWH</sequence>
<feature type="transmembrane region" description="Helical" evidence="1">
    <location>
        <begin position="30"/>
        <end position="63"/>
    </location>
</feature>
<keyword evidence="1" id="KW-0472">Membrane</keyword>
<keyword evidence="1" id="KW-0812">Transmembrane</keyword>
<dbReference type="EMBL" id="LGKP01000021">
    <property type="protein sequence ID" value="KPL86708.1"/>
    <property type="molecule type" value="Genomic_DNA"/>
</dbReference>
<evidence type="ECO:0000256" key="1">
    <source>
        <dbReference type="SAM" id="Phobius"/>
    </source>
</evidence>
<proteinExistence type="predicted"/>
<dbReference type="RefSeq" id="WP_054534708.1">
    <property type="nucleotide sequence ID" value="NZ_LGKP01000021.1"/>
</dbReference>
<keyword evidence="3" id="KW-1185">Reference proteome</keyword>
<protein>
    <submittedName>
        <fullName evidence="2">Uncharacterized protein</fullName>
    </submittedName>
</protein>
<evidence type="ECO:0000313" key="3">
    <source>
        <dbReference type="Proteomes" id="UP000050277"/>
    </source>
</evidence>
<gene>
    <name evidence="2" type="ORF">SE18_12065</name>
</gene>